<gene>
    <name evidence="2" type="ORF">KDH_48310</name>
</gene>
<organism evidence="2 3">
    <name type="scientific">Dictyobacter halimunensis</name>
    <dbReference type="NCBI Taxonomy" id="3026934"/>
    <lineage>
        <taxon>Bacteria</taxon>
        <taxon>Bacillati</taxon>
        <taxon>Chloroflexota</taxon>
        <taxon>Ktedonobacteria</taxon>
        <taxon>Ktedonobacterales</taxon>
        <taxon>Dictyobacteraceae</taxon>
        <taxon>Dictyobacter</taxon>
    </lineage>
</organism>
<protein>
    <submittedName>
        <fullName evidence="2">Uncharacterized protein</fullName>
    </submittedName>
</protein>
<name>A0ABQ6FVZ8_9CHLR</name>
<feature type="region of interest" description="Disordered" evidence="1">
    <location>
        <begin position="29"/>
        <end position="90"/>
    </location>
</feature>
<sequence length="180" mass="19745">MIIGGLIAVAVLALLGAFFLARGGGDKNAKPAARVESAQPATPVQPDIEKKATIPAPELKRESQQLEFPKNSSMPDLSQDTTTSMPRVNNFEDYNATPAYWPQEQSASQHEPDVAALNRRLYELAGQLHIMQRQTRDIEQNLMHLSGVIEHMNRKNHSNGNGSEPLLSRSSSVPSMPYGD</sequence>
<proteinExistence type="predicted"/>
<evidence type="ECO:0000313" key="2">
    <source>
        <dbReference type="EMBL" id="GLV57997.1"/>
    </source>
</evidence>
<dbReference type="RefSeq" id="WP_338254084.1">
    <property type="nucleotide sequence ID" value="NZ_BSRI01000002.1"/>
</dbReference>
<dbReference type="EMBL" id="BSRI01000002">
    <property type="protein sequence ID" value="GLV57997.1"/>
    <property type="molecule type" value="Genomic_DNA"/>
</dbReference>
<reference evidence="2 3" key="1">
    <citation type="submission" date="2023-02" db="EMBL/GenBank/DDBJ databases">
        <title>Dictyobacter halimunensis sp. nov., a new member of the class Ktedonobacteria from forest soil in a geothermal area.</title>
        <authorList>
            <person name="Rachmania M.K."/>
            <person name="Ningsih F."/>
            <person name="Sakai Y."/>
            <person name="Yabe S."/>
            <person name="Yokota A."/>
            <person name="Sjamsuridzal W."/>
        </authorList>
    </citation>
    <scope>NUCLEOTIDE SEQUENCE [LARGE SCALE GENOMIC DNA]</scope>
    <source>
        <strain evidence="2 3">S3.2.2.5</strain>
    </source>
</reference>
<keyword evidence="3" id="KW-1185">Reference proteome</keyword>
<comment type="caution">
    <text evidence="2">The sequence shown here is derived from an EMBL/GenBank/DDBJ whole genome shotgun (WGS) entry which is preliminary data.</text>
</comment>
<feature type="compositionally biased region" description="Polar residues" evidence="1">
    <location>
        <begin position="70"/>
        <end position="87"/>
    </location>
</feature>
<feature type="compositionally biased region" description="Basic and acidic residues" evidence="1">
    <location>
        <begin position="47"/>
        <end position="64"/>
    </location>
</feature>
<feature type="region of interest" description="Disordered" evidence="1">
    <location>
        <begin position="153"/>
        <end position="180"/>
    </location>
</feature>
<feature type="compositionally biased region" description="Polar residues" evidence="1">
    <location>
        <begin position="158"/>
        <end position="174"/>
    </location>
</feature>
<dbReference type="Proteomes" id="UP001344906">
    <property type="component" value="Unassembled WGS sequence"/>
</dbReference>
<accession>A0ABQ6FVZ8</accession>
<evidence type="ECO:0000256" key="1">
    <source>
        <dbReference type="SAM" id="MobiDB-lite"/>
    </source>
</evidence>
<evidence type="ECO:0000313" key="3">
    <source>
        <dbReference type="Proteomes" id="UP001344906"/>
    </source>
</evidence>